<evidence type="ECO:0000313" key="3">
    <source>
        <dbReference type="Proteomes" id="UP000799423"/>
    </source>
</evidence>
<protein>
    <submittedName>
        <fullName evidence="2">Uncharacterized protein</fullName>
    </submittedName>
</protein>
<dbReference type="Pfam" id="PF12296">
    <property type="entry name" value="HsbA"/>
    <property type="match status" value="1"/>
</dbReference>
<dbReference type="OrthoDB" id="2422134at2759"/>
<proteinExistence type="predicted"/>
<dbReference type="EMBL" id="MU006310">
    <property type="protein sequence ID" value="KAF2849611.1"/>
    <property type="molecule type" value="Genomic_DNA"/>
</dbReference>
<keyword evidence="3" id="KW-1185">Reference proteome</keyword>
<sequence length="195" mass="20544">MHFSLSGLFLLPSLALALPTTASPRQLLPTGQDVRQDVINIHHAVLALDATVQSFNGGPFLTALVEGAPVLAGVAEIHRVNRAGFRHALAALPFSVQDSNNVIDTVVATVNKSIPAATRHLKAKEPAFKESRLGAVVIASLTLLLYDHDTFSAAVLAKSNLGIGEAKIKEGTEAVANIHNAIQDAINSYTVNAMV</sequence>
<organism evidence="2 3">
    <name type="scientific">Plenodomus tracheiphilus IPT5</name>
    <dbReference type="NCBI Taxonomy" id="1408161"/>
    <lineage>
        <taxon>Eukaryota</taxon>
        <taxon>Fungi</taxon>
        <taxon>Dikarya</taxon>
        <taxon>Ascomycota</taxon>
        <taxon>Pezizomycotina</taxon>
        <taxon>Dothideomycetes</taxon>
        <taxon>Pleosporomycetidae</taxon>
        <taxon>Pleosporales</taxon>
        <taxon>Pleosporineae</taxon>
        <taxon>Leptosphaeriaceae</taxon>
        <taxon>Plenodomus</taxon>
    </lineage>
</organism>
<accession>A0A6A7B280</accession>
<gene>
    <name evidence="2" type="ORF">T440DRAFT_533080</name>
</gene>
<dbReference type="Gene3D" id="1.20.1280.140">
    <property type="match status" value="1"/>
</dbReference>
<evidence type="ECO:0000256" key="1">
    <source>
        <dbReference type="SAM" id="SignalP"/>
    </source>
</evidence>
<dbReference type="PANTHER" id="PTHR38123">
    <property type="entry name" value="CELL WALL SERINE-THREONINE-RICH GALACTOMANNOPROTEIN MP1 (AFU_ORTHOLOGUE AFUA_4G03240)"/>
    <property type="match status" value="1"/>
</dbReference>
<dbReference type="InterPro" id="IPR021054">
    <property type="entry name" value="Cell_wall_mannoprotein_1"/>
</dbReference>
<dbReference type="PANTHER" id="PTHR38123:SF5">
    <property type="entry name" value="CELL WALL GALACTOMANNOPROTEIN"/>
    <property type="match status" value="1"/>
</dbReference>
<dbReference type="Proteomes" id="UP000799423">
    <property type="component" value="Unassembled WGS sequence"/>
</dbReference>
<reference evidence="2" key="1">
    <citation type="submission" date="2020-01" db="EMBL/GenBank/DDBJ databases">
        <authorList>
            <consortium name="DOE Joint Genome Institute"/>
            <person name="Haridas S."/>
            <person name="Albert R."/>
            <person name="Binder M."/>
            <person name="Bloem J."/>
            <person name="Labutti K."/>
            <person name="Salamov A."/>
            <person name="Andreopoulos B."/>
            <person name="Baker S.E."/>
            <person name="Barry K."/>
            <person name="Bills G."/>
            <person name="Bluhm B.H."/>
            <person name="Cannon C."/>
            <person name="Castanera R."/>
            <person name="Culley D.E."/>
            <person name="Daum C."/>
            <person name="Ezra D."/>
            <person name="Gonzalez J.B."/>
            <person name="Henrissat B."/>
            <person name="Kuo A."/>
            <person name="Liang C."/>
            <person name="Lipzen A."/>
            <person name="Lutzoni F."/>
            <person name="Magnuson J."/>
            <person name="Mondo S."/>
            <person name="Nolan M."/>
            <person name="Ohm R."/>
            <person name="Pangilinan J."/>
            <person name="Park H.-J."/>
            <person name="Ramirez L."/>
            <person name="Alfaro M."/>
            <person name="Sun H."/>
            <person name="Tritt A."/>
            <person name="Yoshinaga Y."/>
            <person name="Zwiers L.-H."/>
            <person name="Turgeon B.G."/>
            <person name="Goodwin S.B."/>
            <person name="Spatafora J.W."/>
            <person name="Crous P.W."/>
            <person name="Grigoriev I.V."/>
        </authorList>
    </citation>
    <scope>NUCLEOTIDE SEQUENCE</scope>
    <source>
        <strain evidence="2">IPT5</strain>
    </source>
</reference>
<feature type="chain" id="PRO_5025680423" evidence="1">
    <location>
        <begin position="18"/>
        <end position="195"/>
    </location>
</feature>
<dbReference type="AlphaFoldDB" id="A0A6A7B280"/>
<evidence type="ECO:0000313" key="2">
    <source>
        <dbReference type="EMBL" id="KAF2849611.1"/>
    </source>
</evidence>
<feature type="signal peptide" evidence="1">
    <location>
        <begin position="1"/>
        <end position="17"/>
    </location>
</feature>
<keyword evidence="1" id="KW-0732">Signal</keyword>
<dbReference type="GO" id="GO:0005576">
    <property type="term" value="C:extracellular region"/>
    <property type="evidence" value="ECO:0007669"/>
    <property type="project" value="TreeGrafter"/>
</dbReference>
<name>A0A6A7B280_9PLEO</name>